<dbReference type="PANTHER" id="PTHR13254">
    <property type="entry name" value="GOLGI AUTOANTIGEN, GOLGIN SUBFAMILY A, 7"/>
    <property type="match status" value="1"/>
</dbReference>
<keyword evidence="5" id="KW-0256">Endoplasmic reticulum</keyword>
<feature type="non-terminal residue" evidence="9">
    <location>
        <position position="1"/>
    </location>
</feature>
<dbReference type="Proteomes" id="UP000668214">
    <property type="component" value="Unassembled WGS sequence"/>
</dbReference>
<proteinExistence type="inferred from homology"/>
<evidence type="ECO:0000256" key="5">
    <source>
        <dbReference type="ARBA" id="ARBA00022824"/>
    </source>
</evidence>
<dbReference type="Pfam" id="PF10256">
    <property type="entry name" value="Erf4"/>
    <property type="match status" value="1"/>
</dbReference>
<dbReference type="GO" id="GO:0002178">
    <property type="term" value="C:palmitoyltransferase complex"/>
    <property type="evidence" value="ECO:0007669"/>
    <property type="project" value="TreeGrafter"/>
</dbReference>
<sequence length="265" mass="30094">MKCMMKSGAGKERISQFACARTVHGGRELRSRGVCSCACRRQRFLGRFFKPESSSRRFASKKSRQSRARQQRSSSAFVGNVRQLTGKTKLKMPLSQSSKKTLCVLPEEIIYERKGNHAALTPLEDMSAGRGQAGGGPPQNCEKVFIQRDYSEGTMVKFQTRFPTELESRLDRQLFEYTINQLNNYFAEAERASCSTYCESCLYCLTGYLISICTETHYEKCLRKVAKFVSEQNDRVYKPRGLLLTDPTTRGLRLIEISVLDRPAS</sequence>
<reference evidence="9" key="1">
    <citation type="submission" date="2020-02" db="EMBL/GenBank/DDBJ databases">
        <title>Relaxed selection underlies rapid genomic changes in the transitions from sociality to social parasitism in ants.</title>
        <authorList>
            <person name="Bi X."/>
        </authorList>
    </citation>
    <scope>NUCLEOTIDE SEQUENCE</scope>
    <source>
        <strain evidence="9">BGI-DK2014c</strain>
        <tissue evidence="9">Whole body</tissue>
    </source>
</reference>
<evidence type="ECO:0000256" key="4">
    <source>
        <dbReference type="ARBA" id="ARBA00018463"/>
    </source>
</evidence>
<comment type="subcellular location">
    <subcellularLocation>
        <location evidence="1">Endoplasmic reticulum membrane</location>
        <topology evidence="1">Peripheral membrane protein</topology>
    </subcellularLocation>
</comment>
<evidence type="ECO:0000256" key="7">
    <source>
        <dbReference type="SAM" id="MobiDB-lite"/>
    </source>
</evidence>
<gene>
    <name evidence="9" type="primary">Golga7</name>
    <name evidence="9" type="ORF">G6Z78_0008951</name>
</gene>
<evidence type="ECO:0000313" key="10">
    <source>
        <dbReference type="Proteomes" id="UP000668214"/>
    </source>
</evidence>
<organism evidence="9 10">
    <name type="scientific">Pseudoatta argentina</name>
    <dbReference type="NCBI Taxonomy" id="621737"/>
    <lineage>
        <taxon>Eukaryota</taxon>
        <taxon>Metazoa</taxon>
        <taxon>Ecdysozoa</taxon>
        <taxon>Arthropoda</taxon>
        <taxon>Hexapoda</taxon>
        <taxon>Insecta</taxon>
        <taxon>Pterygota</taxon>
        <taxon>Neoptera</taxon>
        <taxon>Endopterygota</taxon>
        <taxon>Hymenoptera</taxon>
        <taxon>Apocrita</taxon>
        <taxon>Aculeata</taxon>
        <taxon>Formicoidea</taxon>
        <taxon>Formicidae</taxon>
        <taxon>Myrmicinae</taxon>
        <taxon>Pseudoatta</taxon>
    </lineage>
</organism>
<dbReference type="AlphaFoldDB" id="A0A836ERN1"/>
<evidence type="ECO:0000313" key="9">
    <source>
        <dbReference type="EMBL" id="KAG5319366.1"/>
    </source>
</evidence>
<dbReference type="GO" id="GO:0005789">
    <property type="term" value="C:endoplasmic reticulum membrane"/>
    <property type="evidence" value="ECO:0007669"/>
    <property type="project" value="UniProtKB-SubCell"/>
</dbReference>
<feature type="domain" description="Golgin subfamily A member 7/ERF4" evidence="8">
    <location>
        <begin position="144"/>
        <end position="256"/>
    </location>
</feature>
<evidence type="ECO:0000256" key="1">
    <source>
        <dbReference type="ARBA" id="ARBA00004406"/>
    </source>
</evidence>
<evidence type="ECO:0000256" key="3">
    <source>
        <dbReference type="ARBA" id="ARBA00011396"/>
    </source>
</evidence>
<dbReference type="InterPro" id="IPR019383">
    <property type="entry name" value="Golgin_A_7/ERF4"/>
</dbReference>
<protein>
    <recommendedName>
        <fullName evidence="4">Ras modification protein ERF4</fullName>
    </recommendedName>
</protein>
<keyword evidence="6" id="KW-0472">Membrane</keyword>
<comment type="caution">
    <text evidence="9">The sequence shown here is derived from an EMBL/GenBank/DDBJ whole genome shotgun (WGS) entry which is preliminary data.</text>
</comment>
<feature type="region of interest" description="Disordered" evidence="7">
    <location>
        <begin position="55"/>
        <end position="78"/>
    </location>
</feature>
<dbReference type="PANTHER" id="PTHR13254:SF0">
    <property type="entry name" value="GOLGIN SUBFAMILY A MEMBER 7_ERF4 DOMAIN-CONTAINING PROTEIN"/>
    <property type="match status" value="1"/>
</dbReference>
<accession>A0A836ERN1</accession>
<evidence type="ECO:0000256" key="2">
    <source>
        <dbReference type="ARBA" id="ARBA00007732"/>
    </source>
</evidence>
<keyword evidence="10" id="KW-1185">Reference proteome</keyword>
<dbReference type="EMBL" id="JAANIA010001745">
    <property type="protein sequence ID" value="KAG5319366.1"/>
    <property type="molecule type" value="Genomic_DNA"/>
</dbReference>
<evidence type="ECO:0000259" key="8">
    <source>
        <dbReference type="Pfam" id="PF10256"/>
    </source>
</evidence>
<name>A0A836ERN1_9HYME</name>
<dbReference type="InterPro" id="IPR051371">
    <property type="entry name" value="Ras_palmitoyltransferase"/>
</dbReference>
<comment type="subunit">
    <text evidence="3">Interacts with ERF2.</text>
</comment>
<feature type="non-terminal residue" evidence="9">
    <location>
        <position position="265"/>
    </location>
</feature>
<comment type="similarity">
    <text evidence="2">Belongs to the ERF4 family.</text>
</comment>
<evidence type="ECO:0000256" key="6">
    <source>
        <dbReference type="ARBA" id="ARBA00023136"/>
    </source>
</evidence>
<feature type="compositionally biased region" description="Basic residues" evidence="7">
    <location>
        <begin position="58"/>
        <end position="70"/>
    </location>
</feature>
<dbReference type="GO" id="GO:0006612">
    <property type="term" value="P:protein targeting to membrane"/>
    <property type="evidence" value="ECO:0007669"/>
    <property type="project" value="TreeGrafter"/>
</dbReference>